<dbReference type="PANTHER" id="PTHR11835:SF34">
    <property type="entry name" value="ISOCITRATE DEHYDROGENASE [NAD] SUBUNIT ALPHA, MITOCHONDRIAL"/>
    <property type="match status" value="1"/>
</dbReference>
<dbReference type="GO" id="GO:0006099">
    <property type="term" value="P:tricarboxylic acid cycle"/>
    <property type="evidence" value="ECO:0007669"/>
    <property type="project" value="TreeGrafter"/>
</dbReference>
<sequence length="374" mass="38667">MPDNARRIGVLVGDGIGVEIVPAAVAVADAAAHAEGIEIDWCELPFGAAAIESHDDPVPPETLSALDDLGLWLVGPHDSASYPAQHSARTPGAVLRTRYGLFANLRPAKAFSGVPAVKPDIDVLIVRENSEGLYADRNMAVGSGEFMPTADVALSVGLVTRAASERIARVAFAAAADRAAPGRPGRVTIVHKANVLRLTTGLFRDVCREVATEFAEIEVTEQHVDAMAALLVRRPADFDVIVTENLFGDILSDLAGELAGSLGIAGSVNCSETQVMAQATHGAAPDIAGRDVANPVAMIASVAMGFRRYGLMTDDAALIAVAGRMESAVADTLATSVATADLGGTASTTRFAAAVAQQVVRTRVEGAAGTSEHT</sequence>
<evidence type="ECO:0000256" key="1">
    <source>
        <dbReference type="ARBA" id="ARBA00007769"/>
    </source>
</evidence>
<gene>
    <name evidence="5" type="ORF">H1R19_13890</name>
</gene>
<dbReference type="SMART" id="SM01329">
    <property type="entry name" value="Iso_dh"/>
    <property type="match status" value="1"/>
</dbReference>
<evidence type="ECO:0000313" key="6">
    <source>
        <dbReference type="Proteomes" id="UP000515663"/>
    </source>
</evidence>
<evidence type="ECO:0000256" key="3">
    <source>
        <dbReference type="ARBA" id="ARBA00023211"/>
    </source>
</evidence>
<dbReference type="GO" id="GO:0000287">
    <property type="term" value="F:magnesium ion binding"/>
    <property type="evidence" value="ECO:0007669"/>
    <property type="project" value="InterPro"/>
</dbReference>
<dbReference type="GO" id="GO:0051287">
    <property type="term" value="F:NAD binding"/>
    <property type="evidence" value="ECO:0007669"/>
    <property type="project" value="InterPro"/>
</dbReference>
<dbReference type="RefSeq" id="WP_219849332.1">
    <property type="nucleotide sequence ID" value="NZ_CP059491.1"/>
</dbReference>
<proteinExistence type="inferred from homology"/>
<dbReference type="SUPFAM" id="SSF53659">
    <property type="entry name" value="Isocitrate/Isopropylmalate dehydrogenase-like"/>
    <property type="match status" value="1"/>
</dbReference>
<name>A0A7D7LUD5_9ACTN</name>
<dbReference type="Gene3D" id="3.40.718.10">
    <property type="entry name" value="Isopropylmalate Dehydrogenase"/>
    <property type="match status" value="1"/>
</dbReference>
<dbReference type="KEGG" id="gji:H1R19_13890"/>
<evidence type="ECO:0000259" key="4">
    <source>
        <dbReference type="SMART" id="SM01329"/>
    </source>
</evidence>
<comment type="similarity">
    <text evidence="1">Belongs to the isocitrate and isopropylmalate dehydrogenases family.</text>
</comment>
<dbReference type="Proteomes" id="UP000515663">
    <property type="component" value="Chromosome"/>
</dbReference>
<dbReference type="InterPro" id="IPR024084">
    <property type="entry name" value="IsoPropMal-DH-like_dom"/>
</dbReference>
<protein>
    <submittedName>
        <fullName evidence="5">Isocitrate/isopropylmalate dehydrogenase family protein</fullName>
    </submittedName>
</protein>
<keyword evidence="3" id="KW-0464">Manganese</keyword>
<evidence type="ECO:0000256" key="2">
    <source>
        <dbReference type="ARBA" id="ARBA00023002"/>
    </source>
</evidence>
<dbReference type="Pfam" id="PF00180">
    <property type="entry name" value="Iso_dh"/>
    <property type="match status" value="1"/>
</dbReference>
<dbReference type="GO" id="GO:0006102">
    <property type="term" value="P:isocitrate metabolic process"/>
    <property type="evidence" value="ECO:0007669"/>
    <property type="project" value="TreeGrafter"/>
</dbReference>
<dbReference type="AlphaFoldDB" id="A0A7D7LUD5"/>
<feature type="domain" description="Isopropylmalate dehydrogenase-like" evidence="4">
    <location>
        <begin position="7"/>
        <end position="355"/>
    </location>
</feature>
<dbReference type="PANTHER" id="PTHR11835">
    <property type="entry name" value="DECARBOXYLATING DEHYDROGENASES-ISOCITRATE, ISOPROPYLMALATE, TARTRATE"/>
    <property type="match status" value="1"/>
</dbReference>
<reference evidence="6" key="1">
    <citation type="submission" date="2020-07" db="EMBL/GenBank/DDBJ databases">
        <title>novel species isolated from the respiratory tract of Marmot.</title>
        <authorList>
            <person name="Zhang G."/>
        </authorList>
    </citation>
    <scope>NUCLEOTIDE SEQUENCE [LARGE SCALE GENOMIC DNA]</scope>
    <source>
        <strain evidence="6">686</strain>
    </source>
</reference>
<keyword evidence="2" id="KW-0560">Oxidoreductase</keyword>
<organism evidence="5 6">
    <name type="scientific">Gordonia jinghuaiqii</name>
    <dbReference type="NCBI Taxonomy" id="2758710"/>
    <lineage>
        <taxon>Bacteria</taxon>
        <taxon>Bacillati</taxon>
        <taxon>Actinomycetota</taxon>
        <taxon>Actinomycetes</taxon>
        <taxon>Mycobacteriales</taxon>
        <taxon>Gordoniaceae</taxon>
        <taxon>Gordonia</taxon>
    </lineage>
</organism>
<keyword evidence="6" id="KW-1185">Reference proteome</keyword>
<dbReference type="EMBL" id="CP059491">
    <property type="protein sequence ID" value="QMT00038.1"/>
    <property type="molecule type" value="Genomic_DNA"/>
</dbReference>
<dbReference type="PROSITE" id="PS00470">
    <property type="entry name" value="IDH_IMDH"/>
    <property type="match status" value="1"/>
</dbReference>
<dbReference type="GO" id="GO:0004449">
    <property type="term" value="F:isocitrate dehydrogenase (NAD+) activity"/>
    <property type="evidence" value="ECO:0007669"/>
    <property type="project" value="TreeGrafter"/>
</dbReference>
<dbReference type="InterPro" id="IPR019818">
    <property type="entry name" value="IsoCit/isopropylmalate_DH_CS"/>
</dbReference>
<accession>A0A7D7LUD5</accession>
<evidence type="ECO:0000313" key="5">
    <source>
        <dbReference type="EMBL" id="QMT00038.1"/>
    </source>
</evidence>